<evidence type="ECO:0000256" key="1">
    <source>
        <dbReference type="SAM" id="MobiDB-lite"/>
    </source>
</evidence>
<keyword evidence="3" id="KW-1185">Reference proteome</keyword>
<feature type="region of interest" description="Disordered" evidence="1">
    <location>
        <begin position="197"/>
        <end position="291"/>
    </location>
</feature>
<dbReference type="InParanoid" id="G0MB71"/>
<feature type="region of interest" description="Disordered" evidence="1">
    <location>
        <begin position="313"/>
        <end position="392"/>
    </location>
</feature>
<dbReference type="eggNOG" id="ENOG502TA7P">
    <property type="taxonomic scope" value="Eukaryota"/>
</dbReference>
<name>G0MB71_CAEBE</name>
<accession>G0MB71</accession>
<proteinExistence type="predicted"/>
<dbReference type="EMBL" id="GL379788">
    <property type="protein sequence ID" value="EGT40750.1"/>
    <property type="molecule type" value="Genomic_DNA"/>
</dbReference>
<reference evidence="3" key="1">
    <citation type="submission" date="2011-07" db="EMBL/GenBank/DDBJ databases">
        <authorList>
            <consortium name="Caenorhabditis brenneri Sequencing and Analysis Consortium"/>
            <person name="Wilson R.K."/>
        </authorList>
    </citation>
    <scope>NUCLEOTIDE SEQUENCE [LARGE SCALE GENOMIC DNA]</scope>
    <source>
        <strain evidence="3">PB2801</strain>
    </source>
</reference>
<feature type="compositionally biased region" description="Basic and acidic residues" evidence="1">
    <location>
        <begin position="237"/>
        <end position="249"/>
    </location>
</feature>
<feature type="region of interest" description="Disordered" evidence="1">
    <location>
        <begin position="122"/>
        <end position="184"/>
    </location>
</feature>
<feature type="compositionally biased region" description="Low complexity" evidence="1">
    <location>
        <begin position="548"/>
        <end position="568"/>
    </location>
</feature>
<dbReference type="HOGENOM" id="CLU_401831_0_0_1"/>
<protein>
    <submittedName>
        <fullName evidence="2">Uncharacterized protein</fullName>
    </submittedName>
</protein>
<evidence type="ECO:0000313" key="2">
    <source>
        <dbReference type="EMBL" id="EGT40750.1"/>
    </source>
</evidence>
<dbReference type="OrthoDB" id="10674039at2759"/>
<dbReference type="OMA" id="TRIDAYC"/>
<dbReference type="FunCoup" id="G0MB71">
    <property type="interactions" value="90"/>
</dbReference>
<feature type="compositionally biased region" description="Polar residues" evidence="1">
    <location>
        <begin position="122"/>
        <end position="146"/>
    </location>
</feature>
<feature type="compositionally biased region" description="Basic and acidic residues" evidence="1">
    <location>
        <begin position="347"/>
        <end position="384"/>
    </location>
</feature>
<feature type="compositionally biased region" description="Pro residues" evidence="1">
    <location>
        <begin position="332"/>
        <end position="342"/>
    </location>
</feature>
<evidence type="ECO:0000313" key="3">
    <source>
        <dbReference type="Proteomes" id="UP000008068"/>
    </source>
</evidence>
<feature type="region of interest" description="Disordered" evidence="1">
    <location>
        <begin position="661"/>
        <end position="685"/>
    </location>
</feature>
<feature type="region of interest" description="Disordered" evidence="1">
    <location>
        <begin position="405"/>
        <end position="648"/>
    </location>
</feature>
<organism evidence="3">
    <name type="scientific">Caenorhabditis brenneri</name>
    <name type="common">Nematode worm</name>
    <dbReference type="NCBI Taxonomy" id="135651"/>
    <lineage>
        <taxon>Eukaryota</taxon>
        <taxon>Metazoa</taxon>
        <taxon>Ecdysozoa</taxon>
        <taxon>Nematoda</taxon>
        <taxon>Chromadorea</taxon>
        <taxon>Rhabditida</taxon>
        <taxon>Rhabditina</taxon>
        <taxon>Rhabditomorpha</taxon>
        <taxon>Rhabditoidea</taxon>
        <taxon>Rhabditidae</taxon>
        <taxon>Peloderinae</taxon>
        <taxon>Caenorhabditis</taxon>
    </lineage>
</organism>
<dbReference type="Proteomes" id="UP000008068">
    <property type="component" value="Unassembled WGS sequence"/>
</dbReference>
<gene>
    <name evidence="2" type="ORF">CAEBREN_18464</name>
</gene>
<sequence>MDQNGSLHSIINQNSLAVDKALTQKARDLARRINQRCIESRSKVDDLEHYSREVILRVTSTTSKMANLKNFKPVKQVISTQNVLKPEDMRVEENNTGLYSTAFLESYKSAIMKCGRTTESMQNLPIFPSTSHYDGPSQLNGYTNGHSNKDNETNGHVNGHPPTNSSDGFERSSESDDEVPVVKNPVVQKIEVDLSSVRLRNSQTSDMEERGNQHLSQPSPMDRPDNTRFSSTSHSSSDQHSDRTSKHSAENPLFPPPQTMPVSNGSDSKRLAGSLEPSDSSTTAEPTPLPKVVMRSAAMASVIGEIREKTAAKAKFFDSDSDSDNNQSWDQQPPPQRPPPKQIPDARAVREAAEAKAAETRAAEAKAADAKAAEARAAEAKAAEARTAQARAALVARKSIVVEPEQVQPRHTSNNIFDSDSDSDTEFVKPPLRSKMMPERVSKPIAKPVIEEVKKPAESNTPKSSAPPAAVDTKSAPAKKPIGKSLFSSDSDSDDEFLKAFAKPKSVAKTASTPAEKPVGKPLTAAVSNSLDRSVKKPEPVAPKAVETPVIKPTIPPAATANTTTIIPRKVEETKKPVTKSLFDDSDSDSDLFTSKSKPKTLINTKKESTPPTAVVEATLPEPEPDMEPSPSEQKESATSKKGPTSEKMASLIADLQIGFRLPGTPNIPAKTTPVTEEVAPEEEVTVGTILKGRCRGPSNRRPPTRLPK</sequence>
<dbReference type="AlphaFoldDB" id="G0MB71"/>